<feature type="domain" description="HTH marR-type" evidence="4">
    <location>
        <begin position="1"/>
        <end position="130"/>
    </location>
</feature>
<dbReference type="InParanoid" id="W0RQA6"/>
<reference evidence="5 6" key="1">
    <citation type="journal article" date="2014" name="Genome Announc.">
        <title>Genome Sequence and Methylome of Soil Bacterium Gemmatirosa kalamazoonensis KBS708T, a Member of the Rarely Cultivated Gemmatimonadetes Phylum.</title>
        <authorList>
            <person name="Debruyn J.M."/>
            <person name="Radosevich M."/>
            <person name="Wommack K.E."/>
            <person name="Polson S.W."/>
            <person name="Hauser L.J."/>
            <person name="Fawaz M.N."/>
            <person name="Korlach J."/>
            <person name="Tsai Y.C."/>
        </authorList>
    </citation>
    <scope>NUCLEOTIDE SEQUENCE [LARGE SCALE GENOMIC DNA]</scope>
    <source>
        <strain evidence="5 6">KBS708</strain>
        <plasmid evidence="6">Plasmid 1</plasmid>
    </source>
</reference>
<evidence type="ECO:0000256" key="3">
    <source>
        <dbReference type="ARBA" id="ARBA00023163"/>
    </source>
</evidence>
<evidence type="ECO:0000313" key="6">
    <source>
        <dbReference type="Proteomes" id="UP000019151"/>
    </source>
</evidence>
<dbReference type="PANTHER" id="PTHR33164">
    <property type="entry name" value="TRANSCRIPTIONAL REGULATOR, MARR FAMILY"/>
    <property type="match status" value="1"/>
</dbReference>
<dbReference type="SMART" id="SM00347">
    <property type="entry name" value="HTH_MARR"/>
    <property type="match status" value="1"/>
</dbReference>
<dbReference type="InterPro" id="IPR036390">
    <property type="entry name" value="WH_DNA-bd_sf"/>
</dbReference>
<organism evidence="5 6">
    <name type="scientific">Gemmatirosa kalamazoonensis</name>
    <dbReference type="NCBI Taxonomy" id="861299"/>
    <lineage>
        <taxon>Bacteria</taxon>
        <taxon>Pseudomonadati</taxon>
        <taxon>Gemmatimonadota</taxon>
        <taxon>Gemmatimonadia</taxon>
        <taxon>Gemmatimonadales</taxon>
        <taxon>Gemmatimonadaceae</taxon>
        <taxon>Gemmatirosa</taxon>
    </lineage>
</organism>
<dbReference type="SUPFAM" id="SSF46785">
    <property type="entry name" value="Winged helix' DNA-binding domain"/>
    <property type="match status" value="1"/>
</dbReference>
<protein>
    <submittedName>
        <fullName evidence="5">Regulatory protein MarR</fullName>
    </submittedName>
</protein>
<evidence type="ECO:0000256" key="1">
    <source>
        <dbReference type="ARBA" id="ARBA00023015"/>
    </source>
</evidence>
<dbReference type="PANTHER" id="PTHR33164:SF101">
    <property type="entry name" value="TRANSCRIPTIONAL REPRESSOR MPRA"/>
    <property type="match status" value="1"/>
</dbReference>
<evidence type="ECO:0000259" key="4">
    <source>
        <dbReference type="PROSITE" id="PS50995"/>
    </source>
</evidence>
<gene>
    <name evidence="5" type="ORF">J421_5127</name>
</gene>
<dbReference type="PROSITE" id="PS50995">
    <property type="entry name" value="HTH_MARR_2"/>
    <property type="match status" value="1"/>
</dbReference>
<keyword evidence="2" id="KW-0238">DNA-binding</keyword>
<keyword evidence="6" id="KW-1185">Reference proteome</keyword>
<dbReference type="GO" id="GO:0006950">
    <property type="term" value="P:response to stress"/>
    <property type="evidence" value="ECO:0007669"/>
    <property type="project" value="TreeGrafter"/>
</dbReference>
<sequence length="146" mass="15712">MALLRTASVVRRVLERVVEPFGLSLAQYNALRIVRGAGTGGIPTLAIRERMIEEGTTITRLLDKLEEAGLLRRERSLPDRRQVICFATAAGVQLLDRVDPLVDASDAAAVETLPDDDVTRLVALLDAVRTANAERGAARRAAPASG</sequence>
<dbReference type="HOGENOM" id="CLU_083287_27_2_0"/>
<geneLocation type="plasmid" evidence="5 6">
    <name>1</name>
</geneLocation>
<dbReference type="Pfam" id="PF01047">
    <property type="entry name" value="MarR"/>
    <property type="match status" value="1"/>
</dbReference>
<keyword evidence="1" id="KW-0805">Transcription regulation</keyword>
<dbReference type="KEGG" id="gba:J421_5127"/>
<proteinExistence type="predicted"/>
<dbReference type="Proteomes" id="UP000019151">
    <property type="component" value="Plasmid 1"/>
</dbReference>
<keyword evidence="5" id="KW-0614">Plasmid</keyword>
<dbReference type="FunCoup" id="W0RQA6">
    <property type="interactions" value="26"/>
</dbReference>
<dbReference type="EMBL" id="CP007129">
    <property type="protein sequence ID" value="AHG92662.1"/>
    <property type="molecule type" value="Genomic_DNA"/>
</dbReference>
<dbReference type="AlphaFoldDB" id="W0RQA6"/>
<keyword evidence="3" id="KW-0804">Transcription</keyword>
<dbReference type="PROSITE" id="PS01117">
    <property type="entry name" value="HTH_MARR_1"/>
    <property type="match status" value="1"/>
</dbReference>
<dbReference type="GO" id="GO:0003700">
    <property type="term" value="F:DNA-binding transcription factor activity"/>
    <property type="evidence" value="ECO:0007669"/>
    <property type="project" value="InterPro"/>
</dbReference>
<dbReference type="InterPro" id="IPR036388">
    <property type="entry name" value="WH-like_DNA-bd_sf"/>
</dbReference>
<name>W0RQA6_9BACT</name>
<dbReference type="InterPro" id="IPR023187">
    <property type="entry name" value="Tscrpt_reg_MarR-type_CS"/>
</dbReference>
<dbReference type="GO" id="GO:0003677">
    <property type="term" value="F:DNA binding"/>
    <property type="evidence" value="ECO:0007669"/>
    <property type="project" value="UniProtKB-KW"/>
</dbReference>
<dbReference type="OrthoDB" id="763883at2"/>
<evidence type="ECO:0000256" key="2">
    <source>
        <dbReference type="ARBA" id="ARBA00023125"/>
    </source>
</evidence>
<accession>W0RQA6</accession>
<dbReference type="RefSeq" id="WP_025413993.1">
    <property type="nucleotide sequence ID" value="NZ_CP007129.1"/>
</dbReference>
<dbReference type="InterPro" id="IPR000835">
    <property type="entry name" value="HTH_MarR-typ"/>
</dbReference>
<dbReference type="InterPro" id="IPR039422">
    <property type="entry name" value="MarR/SlyA-like"/>
</dbReference>
<evidence type="ECO:0000313" key="5">
    <source>
        <dbReference type="EMBL" id="AHG92662.1"/>
    </source>
</evidence>
<dbReference type="Gene3D" id="1.10.10.10">
    <property type="entry name" value="Winged helix-like DNA-binding domain superfamily/Winged helix DNA-binding domain"/>
    <property type="match status" value="1"/>
</dbReference>